<dbReference type="GO" id="GO:0016791">
    <property type="term" value="F:phosphatase activity"/>
    <property type="evidence" value="ECO:0007669"/>
    <property type="project" value="InterPro"/>
</dbReference>
<evidence type="ECO:0000256" key="5">
    <source>
        <dbReference type="SAM" id="Phobius"/>
    </source>
</evidence>
<evidence type="ECO:0000313" key="7">
    <source>
        <dbReference type="Proteomes" id="UP000613177"/>
    </source>
</evidence>
<dbReference type="PANTHER" id="PTHR20889:SF12">
    <property type="entry name" value="LP01149P"/>
    <property type="match status" value="1"/>
</dbReference>
<evidence type="ECO:0000256" key="2">
    <source>
        <dbReference type="ARBA" id="ARBA00022723"/>
    </source>
</evidence>
<dbReference type="AlphaFoldDB" id="A0A8H7VSS6"/>
<keyword evidence="5" id="KW-1133">Transmembrane helix</keyword>
<feature type="transmembrane region" description="Helical" evidence="5">
    <location>
        <begin position="30"/>
        <end position="50"/>
    </location>
</feature>
<keyword evidence="7" id="KW-1185">Reference proteome</keyword>
<accession>A0A8H7VSS6</accession>
<dbReference type="PANTHER" id="PTHR20889">
    <property type="entry name" value="PHOSPHATASE, ORPHAN 1, 2"/>
    <property type="match status" value="1"/>
</dbReference>
<keyword evidence="2" id="KW-0479">Metal-binding</keyword>
<keyword evidence="5" id="KW-0812">Transmembrane</keyword>
<evidence type="ECO:0000256" key="3">
    <source>
        <dbReference type="ARBA" id="ARBA00022801"/>
    </source>
</evidence>
<sequence>MQAISVYFFLSFFFFSSVRLSFELWLVLPFLISIGIKCIYIYIYVVNILYRDHALCKLQEEGFTREDIANKLKTIPFSIEMRNVVLDLKQRNVPIILMSDANTFYIETILQAYGVRDCITEIITNPSYTDEQGRLRVRRHILTTDQQHQCQNPCSLNICKGQELDQVIHRYQQQGHIVEKIAYTGDGKNDFCPATRLRQTDTFFIRKEKGLDRYLDLVPEQKLRLQSQLVYWLKPETVWESMPKYFSL</sequence>
<dbReference type="Proteomes" id="UP000613177">
    <property type="component" value="Unassembled WGS sequence"/>
</dbReference>
<evidence type="ECO:0000256" key="4">
    <source>
        <dbReference type="ARBA" id="ARBA00022842"/>
    </source>
</evidence>
<dbReference type="InterPro" id="IPR036412">
    <property type="entry name" value="HAD-like_sf"/>
</dbReference>
<dbReference type="InterPro" id="IPR023214">
    <property type="entry name" value="HAD_sf"/>
</dbReference>
<proteinExistence type="predicted"/>
<name>A0A8H7VSS6_9FUNG</name>
<comment type="cofactor">
    <cofactor evidence="1">
        <name>Mg(2+)</name>
        <dbReference type="ChEBI" id="CHEBI:18420"/>
    </cofactor>
</comment>
<dbReference type="Pfam" id="PF06888">
    <property type="entry name" value="Put_Phosphatase"/>
    <property type="match status" value="1"/>
</dbReference>
<dbReference type="NCBIfam" id="TIGR01489">
    <property type="entry name" value="DKMTPPase-SF"/>
    <property type="match status" value="1"/>
</dbReference>
<dbReference type="Gene3D" id="3.40.50.1000">
    <property type="entry name" value="HAD superfamily/HAD-like"/>
    <property type="match status" value="1"/>
</dbReference>
<organism evidence="6 7">
    <name type="scientific">Thamnidium elegans</name>
    <dbReference type="NCBI Taxonomy" id="101142"/>
    <lineage>
        <taxon>Eukaryota</taxon>
        <taxon>Fungi</taxon>
        <taxon>Fungi incertae sedis</taxon>
        <taxon>Mucoromycota</taxon>
        <taxon>Mucoromycotina</taxon>
        <taxon>Mucoromycetes</taxon>
        <taxon>Mucorales</taxon>
        <taxon>Mucorineae</taxon>
        <taxon>Mucoraceae</taxon>
        <taxon>Thamnidium</taxon>
    </lineage>
</organism>
<dbReference type="InterPro" id="IPR006384">
    <property type="entry name" value="HAD_hydro_PyrdxlP_Pase-like"/>
</dbReference>
<dbReference type="GO" id="GO:0046872">
    <property type="term" value="F:metal ion binding"/>
    <property type="evidence" value="ECO:0007669"/>
    <property type="project" value="UniProtKB-KW"/>
</dbReference>
<protein>
    <submittedName>
        <fullName evidence="6">Uncharacterized protein</fullName>
    </submittedName>
</protein>
<keyword evidence="5" id="KW-0472">Membrane</keyword>
<keyword evidence="3" id="KW-0378">Hydrolase</keyword>
<evidence type="ECO:0000313" key="6">
    <source>
        <dbReference type="EMBL" id="KAG2231755.1"/>
    </source>
</evidence>
<dbReference type="SUPFAM" id="SSF56784">
    <property type="entry name" value="HAD-like"/>
    <property type="match status" value="1"/>
</dbReference>
<dbReference type="EMBL" id="JAEPRE010000137">
    <property type="protein sequence ID" value="KAG2231755.1"/>
    <property type="molecule type" value="Genomic_DNA"/>
</dbReference>
<reference evidence="6" key="1">
    <citation type="submission" date="2021-01" db="EMBL/GenBank/DDBJ databases">
        <title>Metabolic potential, ecology and presence of endohyphal bacteria is reflected in genomic diversity of Mucoromycotina.</title>
        <authorList>
            <person name="Muszewska A."/>
            <person name="Okrasinska A."/>
            <person name="Steczkiewicz K."/>
            <person name="Drgas O."/>
            <person name="Orlowska M."/>
            <person name="Perlinska-Lenart U."/>
            <person name="Aleksandrzak-Piekarczyk T."/>
            <person name="Szatraj K."/>
            <person name="Zielenkiewicz U."/>
            <person name="Pilsyk S."/>
            <person name="Malc E."/>
            <person name="Mieczkowski P."/>
            <person name="Kruszewska J.S."/>
            <person name="Biernat P."/>
            <person name="Pawlowska J."/>
        </authorList>
    </citation>
    <scope>NUCLEOTIDE SEQUENCE</scope>
    <source>
        <strain evidence="6">WA0000018081</strain>
    </source>
</reference>
<dbReference type="NCBIfam" id="TIGR01488">
    <property type="entry name" value="HAD-SF-IB"/>
    <property type="match status" value="1"/>
</dbReference>
<dbReference type="InterPro" id="IPR016965">
    <property type="entry name" value="Pase_PHOSPHO-typ"/>
</dbReference>
<keyword evidence="4" id="KW-0460">Magnesium</keyword>
<evidence type="ECO:0000256" key="1">
    <source>
        <dbReference type="ARBA" id="ARBA00001946"/>
    </source>
</evidence>
<gene>
    <name evidence="6" type="ORF">INT48_007475</name>
</gene>
<comment type="caution">
    <text evidence="6">The sequence shown here is derived from an EMBL/GenBank/DDBJ whole genome shotgun (WGS) entry which is preliminary data.</text>
</comment>